<evidence type="ECO:0000313" key="3">
    <source>
        <dbReference type="Proteomes" id="UP000235036"/>
    </source>
</evidence>
<organism evidence="2 3">
    <name type="scientific">Fischerella muscicola CCMEE 5323</name>
    <dbReference type="NCBI Taxonomy" id="2019572"/>
    <lineage>
        <taxon>Bacteria</taxon>
        <taxon>Bacillati</taxon>
        <taxon>Cyanobacteriota</taxon>
        <taxon>Cyanophyceae</taxon>
        <taxon>Nostocales</taxon>
        <taxon>Hapalosiphonaceae</taxon>
        <taxon>Fischerella</taxon>
    </lineage>
</organism>
<dbReference type="Proteomes" id="UP000235036">
    <property type="component" value="Unassembled WGS sequence"/>
</dbReference>
<dbReference type="PANTHER" id="PTHR34474:SF2">
    <property type="entry name" value="SIGNAL TRANSDUCTION PROTEIN TRAP"/>
    <property type="match status" value="1"/>
</dbReference>
<dbReference type="Gene3D" id="3.30.70.100">
    <property type="match status" value="1"/>
</dbReference>
<evidence type="ECO:0000313" key="2">
    <source>
        <dbReference type="EMBL" id="PLZ91723.1"/>
    </source>
</evidence>
<name>A0A2N6K5C7_FISMU</name>
<gene>
    <name evidence="2" type="ORF">CEN44_07700</name>
</gene>
<keyword evidence="2" id="KW-0503">Monooxygenase</keyword>
<keyword evidence="2" id="KW-0560">Oxidoreductase</keyword>
<dbReference type="RefSeq" id="WP_016866379.1">
    <property type="nucleotide sequence ID" value="NZ_CAWNVR010000240.1"/>
</dbReference>
<sequence length="105" mass="12205">MILEVAILDVKPGSAEEFEAAFKTASTIIASMSGYVSHELQRCLETTNRYILLVRWQQLEDHTVGFRQSSEYQEWRSLLHHFYDPFPTVEHYESILFNSGSEFCP</sequence>
<dbReference type="InterPro" id="IPR007138">
    <property type="entry name" value="ABM_dom"/>
</dbReference>
<dbReference type="GO" id="GO:0004497">
    <property type="term" value="F:monooxygenase activity"/>
    <property type="evidence" value="ECO:0007669"/>
    <property type="project" value="UniProtKB-KW"/>
</dbReference>
<keyword evidence="3" id="KW-1185">Reference proteome</keyword>
<dbReference type="EMBL" id="NRQW01000157">
    <property type="protein sequence ID" value="PLZ91723.1"/>
    <property type="molecule type" value="Genomic_DNA"/>
</dbReference>
<dbReference type="InterPro" id="IPR050404">
    <property type="entry name" value="Heme-degrading_MO"/>
</dbReference>
<accession>A0A2N6K5C7</accession>
<dbReference type="PROSITE" id="PS51725">
    <property type="entry name" value="ABM"/>
    <property type="match status" value="1"/>
</dbReference>
<dbReference type="Pfam" id="PF03992">
    <property type="entry name" value="ABM"/>
    <property type="match status" value="1"/>
</dbReference>
<proteinExistence type="predicted"/>
<reference evidence="2 3" key="1">
    <citation type="submission" date="2017-08" db="EMBL/GenBank/DDBJ databases">
        <title>Genomes of Fischerella (Mastigocladus) sp. strains.</title>
        <authorList>
            <person name="Miller S.R."/>
        </authorList>
    </citation>
    <scope>NUCLEOTIDE SEQUENCE [LARGE SCALE GENOMIC DNA]</scope>
    <source>
        <strain evidence="2 3">CCMEE 5323</strain>
    </source>
</reference>
<evidence type="ECO:0000259" key="1">
    <source>
        <dbReference type="PROSITE" id="PS51725"/>
    </source>
</evidence>
<dbReference type="SUPFAM" id="SSF54909">
    <property type="entry name" value="Dimeric alpha+beta barrel"/>
    <property type="match status" value="1"/>
</dbReference>
<dbReference type="InterPro" id="IPR011008">
    <property type="entry name" value="Dimeric_a/b-barrel"/>
</dbReference>
<feature type="domain" description="ABM" evidence="1">
    <location>
        <begin position="2"/>
        <end position="91"/>
    </location>
</feature>
<dbReference type="PANTHER" id="PTHR34474">
    <property type="entry name" value="SIGNAL TRANSDUCTION PROTEIN TRAP"/>
    <property type="match status" value="1"/>
</dbReference>
<protein>
    <submittedName>
        <fullName evidence="2">Antibiotic biosynthesis monooxygenase</fullName>
    </submittedName>
</protein>
<comment type="caution">
    <text evidence="2">The sequence shown here is derived from an EMBL/GenBank/DDBJ whole genome shotgun (WGS) entry which is preliminary data.</text>
</comment>
<dbReference type="AlphaFoldDB" id="A0A2N6K5C7"/>